<dbReference type="PIRSF" id="PIRSF021308">
    <property type="entry name" value="UCP021308"/>
    <property type="match status" value="1"/>
</dbReference>
<comment type="caution">
    <text evidence="2">The sequence shown here is derived from an EMBL/GenBank/DDBJ whole genome shotgun (WGS) entry which is preliminary data.</text>
</comment>
<dbReference type="AlphaFoldDB" id="A0A916ZZM9"/>
<dbReference type="Pfam" id="PF13376">
    <property type="entry name" value="OmdA"/>
    <property type="match status" value="1"/>
</dbReference>
<reference evidence="3" key="1">
    <citation type="journal article" date="2019" name="Int. J. Syst. Evol. Microbiol.">
        <title>The Global Catalogue of Microorganisms (GCM) 10K type strain sequencing project: providing services to taxonomists for standard genome sequencing and annotation.</title>
        <authorList>
            <consortium name="The Broad Institute Genomics Platform"/>
            <consortium name="The Broad Institute Genome Sequencing Center for Infectious Disease"/>
            <person name="Wu L."/>
            <person name="Ma J."/>
        </authorList>
    </citation>
    <scope>NUCLEOTIDE SEQUENCE [LARGE SCALE GENOMIC DNA]</scope>
    <source>
        <strain evidence="3">CGMCC 1.12664</strain>
    </source>
</reference>
<organism evidence="2 3">
    <name type="scientific">Primorskyibacter flagellatus</name>
    <dbReference type="NCBI Taxonomy" id="1387277"/>
    <lineage>
        <taxon>Bacteria</taxon>
        <taxon>Pseudomonadati</taxon>
        <taxon>Pseudomonadota</taxon>
        <taxon>Alphaproteobacteria</taxon>
        <taxon>Rhodobacterales</taxon>
        <taxon>Roseobacteraceae</taxon>
        <taxon>Primorskyibacter</taxon>
    </lineage>
</organism>
<feature type="domain" description="YdhG-like" evidence="1">
    <location>
        <begin position="14"/>
        <end position="100"/>
    </location>
</feature>
<dbReference type="EMBL" id="BMFJ01000001">
    <property type="protein sequence ID" value="GGE18304.1"/>
    <property type="molecule type" value="Genomic_DNA"/>
</dbReference>
<evidence type="ECO:0000259" key="1">
    <source>
        <dbReference type="Pfam" id="PF08818"/>
    </source>
</evidence>
<dbReference type="SUPFAM" id="SSF159888">
    <property type="entry name" value="YdhG-like"/>
    <property type="match status" value="1"/>
</dbReference>
<dbReference type="RefSeq" id="WP_188475946.1">
    <property type="nucleotide sequence ID" value="NZ_BMFJ01000001.1"/>
</dbReference>
<dbReference type="Pfam" id="PF08818">
    <property type="entry name" value="DUF1801"/>
    <property type="match status" value="1"/>
</dbReference>
<evidence type="ECO:0000313" key="2">
    <source>
        <dbReference type="EMBL" id="GGE18304.1"/>
    </source>
</evidence>
<gene>
    <name evidence="2" type="ORF">GCM10011360_03860</name>
</gene>
<proteinExistence type="predicted"/>
<dbReference type="Proteomes" id="UP000612855">
    <property type="component" value="Unassembled WGS sequence"/>
</dbReference>
<dbReference type="InterPro" id="IPR016786">
    <property type="entry name" value="YdeI_bac"/>
</dbReference>
<evidence type="ECO:0000313" key="3">
    <source>
        <dbReference type="Proteomes" id="UP000612855"/>
    </source>
</evidence>
<sequence length="190" mass="20775">MTAMHAYFDAGSPWQAEAMALREILLDCGLEETEKWRKPCYVGAGGNICILQKFNDFIALMFFRGALLDDREGLLRAQGENSRSAKRLEFTDAGQVAGAAVAIRGLVASALDAGRKGLRPEPAGEEDLPEELADALDADPALAEAFQALTPGRRRGYVLTIREAKQAATRRVRIAKHRDRILAGKGLHDR</sequence>
<keyword evidence="3" id="KW-1185">Reference proteome</keyword>
<name>A0A916ZZM9_9RHOB</name>
<accession>A0A916ZZM9</accession>
<dbReference type="InterPro" id="IPR014922">
    <property type="entry name" value="YdhG-like"/>
</dbReference>
<protein>
    <submittedName>
        <fullName evidence="2">OmdA-family protein</fullName>
    </submittedName>
</protein>